<keyword evidence="1" id="KW-0812">Transmembrane</keyword>
<dbReference type="EMBL" id="CP003914">
    <property type="protein sequence ID" value="AFX74168.1"/>
    <property type="molecule type" value="Genomic_DNA"/>
</dbReference>
<keyword evidence="1" id="KW-0472">Membrane</keyword>
<accession>A0AAI8AMG0</accession>
<evidence type="ECO:0000313" key="3">
    <source>
        <dbReference type="Proteomes" id="UP000009399"/>
    </source>
</evidence>
<dbReference type="Proteomes" id="UP000009399">
    <property type="component" value="Chromosome"/>
</dbReference>
<keyword evidence="1" id="KW-1133">Transmembrane helix</keyword>
<name>A0AAI8AMG0_MESHY</name>
<organism evidence="2 3">
    <name type="scientific">Mesomycoplasma hyorhinis SK76</name>
    <dbReference type="NCBI Taxonomy" id="1118964"/>
    <lineage>
        <taxon>Bacteria</taxon>
        <taxon>Bacillati</taxon>
        <taxon>Mycoplasmatota</taxon>
        <taxon>Mycoplasmoidales</taxon>
        <taxon>Metamycoplasmataceae</taxon>
        <taxon>Mesomycoplasma</taxon>
    </lineage>
</organism>
<dbReference type="NCBIfam" id="NF045957">
    <property type="entry name" value="MHO_1590_dom"/>
    <property type="match status" value="1"/>
</dbReference>
<dbReference type="KEGG" id="mhs:MOS_239"/>
<sequence>MKMKFRLNKKAIIITLCVFTSLAIISSLTTFFVLKNKQNTQNSLDDDNLFVNSKLEAKDIFPTVYASDYYDLIEIENGHAKIGEKLITTFVRDIITKLLVNYGDIKFNYKIKADKEIFIEFIWYHEDESVSQNYHFKLKKDNI</sequence>
<proteinExistence type="predicted"/>
<feature type="transmembrane region" description="Helical" evidence="1">
    <location>
        <begin position="12"/>
        <end position="34"/>
    </location>
</feature>
<dbReference type="AlphaFoldDB" id="A0AAI8AMG0"/>
<evidence type="ECO:0000256" key="1">
    <source>
        <dbReference type="SAM" id="Phobius"/>
    </source>
</evidence>
<reference evidence="2 3" key="1">
    <citation type="journal article" date="2013" name="Genome Announc.">
        <title>Complete Genome Sequence of Mycoplasma hyorhinis Strain SK76.</title>
        <authorList>
            <person name="Goodison S."/>
            <person name="Urquidi V."/>
            <person name="Kumar D."/>
            <person name="Reyes L."/>
            <person name="Rosser C.J."/>
        </authorList>
    </citation>
    <scope>NUCLEOTIDE SEQUENCE [LARGE SCALE GENOMIC DNA]</scope>
    <source>
        <strain evidence="2 3">SK76</strain>
    </source>
</reference>
<gene>
    <name evidence="2" type="ORF">MOS_239</name>
</gene>
<protein>
    <submittedName>
        <fullName evidence="2">Uncharacterized protein</fullName>
    </submittedName>
</protein>
<evidence type="ECO:0000313" key="2">
    <source>
        <dbReference type="EMBL" id="AFX74168.1"/>
    </source>
</evidence>